<evidence type="ECO:0000313" key="2">
    <source>
        <dbReference type="EMBL" id="MBW4546401.1"/>
    </source>
</evidence>
<name>A0A951PNI7_9CYAN</name>
<evidence type="ECO:0000256" key="1">
    <source>
        <dbReference type="SAM" id="MobiDB-lite"/>
    </source>
</evidence>
<feature type="compositionally biased region" description="Basic and acidic residues" evidence="1">
    <location>
        <begin position="41"/>
        <end position="54"/>
    </location>
</feature>
<proteinExistence type="predicted"/>
<organism evidence="2 3">
    <name type="scientific">Symplocastrum torsivum CPER-KK1</name>
    <dbReference type="NCBI Taxonomy" id="450513"/>
    <lineage>
        <taxon>Bacteria</taxon>
        <taxon>Bacillati</taxon>
        <taxon>Cyanobacteriota</taxon>
        <taxon>Cyanophyceae</taxon>
        <taxon>Oscillatoriophycideae</taxon>
        <taxon>Oscillatoriales</taxon>
        <taxon>Microcoleaceae</taxon>
        <taxon>Symplocastrum</taxon>
    </lineage>
</organism>
<protein>
    <submittedName>
        <fullName evidence="2">Uncharacterized protein</fullName>
    </submittedName>
</protein>
<feature type="region of interest" description="Disordered" evidence="1">
    <location>
        <begin position="38"/>
        <end position="163"/>
    </location>
</feature>
<dbReference type="Proteomes" id="UP000753908">
    <property type="component" value="Unassembled WGS sequence"/>
</dbReference>
<comment type="caution">
    <text evidence="2">The sequence shown here is derived from an EMBL/GenBank/DDBJ whole genome shotgun (WGS) entry which is preliminary data.</text>
</comment>
<reference evidence="2" key="1">
    <citation type="submission" date="2021-05" db="EMBL/GenBank/DDBJ databases">
        <authorList>
            <person name="Pietrasiak N."/>
            <person name="Ward R."/>
            <person name="Stajich J.E."/>
            <person name="Kurbessoian T."/>
        </authorList>
    </citation>
    <scope>NUCLEOTIDE SEQUENCE</scope>
    <source>
        <strain evidence="2">CPER-KK1</strain>
    </source>
</reference>
<reference evidence="2" key="2">
    <citation type="journal article" date="2022" name="Microbiol. Resour. Announc.">
        <title>Metagenome Sequencing to Explore Phylogenomics of Terrestrial Cyanobacteria.</title>
        <authorList>
            <person name="Ward R.D."/>
            <person name="Stajich J.E."/>
            <person name="Johansen J.R."/>
            <person name="Huntemann M."/>
            <person name="Clum A."/>
            <person name="Foster B."/>
            <person name="Foster B."/>
            <person name="Roux S."/>
            <person name="Palaniappan K."/>
            <person name="Varghese N."/>
            <person name="Mukherjee S."/>
            <person name="Reddy T.B.K."/>
            <person name="Daum C."/>
            <person name="Copeland A."/>
            <person name="Chen I.A."/>
            <person name="Ivanova N.N."/>
            <person name="Kyrpides N.C."/>
            <person name="Shapiro N."/>
            <person name="Eloe-Fadrosh E.A."/>
            <person name="Pietrasiak N."/>
        </authorList>
    </citation>
    <scope>NUCLEOTIDE SEQUENCE</scope>
    <source>
        <strain evidence="2">CPER-KK1</strain>
    </source>
</reference>
<feature type="compositionally biased region" description="Pro residues" evidence="1">
    <location>
        <begin position="123"/>
        <end position="137"/>
    </location>
</feature>
<dbReference type="AlphaFoldDB" id="A0A951PNI7"/>
<gene>
    <name evidence="2" type="ORF">KME25_18430</name>
</gene>
<feature type="compositionally biased region" description="Low complexity" evidence="1">
    <location>
        <begin position="91"/>
        <end position="122"/>
    </location>
</feature>
<feature type="compositionally biased region" description="Pro residues" evidence="1">
    <location>
        <begin position="60"/>
        <end position="76"/>
    </location>
</feature>
<accession>A0A951PNI7</accession>
<evidence type="ECO:0000313" key="3">
    <source>
        <dbReference type="Proteomes" id="UP000753908"/>
    </source>
</evidence>
<sequence length="376" mass="41615">MNQSYFLKNLPAPLQPWVRPMLLVSITLHGLLLAIPMPPKPKPEAPKKEPEKVKITQIPITPPAPKPSVRPSPRPTPLVRQSPRPKPTPIRRPSTIPPITQARTIPRPQQQPQQTPSPTAQQTPPPTPEQTPSPAPDSTPISEVQNPFADFPFPNNAEIGSLGLLSGETDKSARNTADGIDQVVSFYNSQLPQKKFTSSSVTDEPELKVYQVNKDGGERQYLHLISKEGKTVIVLASQPIPKEDLKSLKDAEARSPEEIAFYDIVKQLENDEELALAAVEPGDSTKFPEPEKFNDTNKFEFRSKTVSFKPMSPQELFAHVEASLTANGFTQISQEGNYGGTNVLTYKVTQGSFSRYLYFVPTNDNRTVIILSKDSP</sequence>
<dbReference type="EMBL" id="JAHHIF010000024">
    <property type="protein sequence ID" value="MBW4546401.1"/>
    <property type="molecule type" value="Genomic_DNA"/>
</dbReference>